<dbReference type="AlphaFoldDB" id="A0A5C8NP02"/>
<dbReference type="OrthoDB" id="5149814at2"/>
<dbReference type="EMBL" id="VDUX01000001">
    <property type="protein sequence ID" value="TXL62948.1"/>
    <property type="molecule type" value="Genomic_DNA"/>
</dbReference>
<dbReference type="Pfam" id="PF00746">
    <property type="entry name" value="Gram_pos_anchor"/>
    <property type="match status" value="1"/>
</dbReference>
<keyword evidence="4" id="KW-0572">Peptidoglycan-anchor</keyword>
<proteinExistence type="predicted"/>
<name>A0A5C8NP02_9ACTN</name>
<evidence type="ECO:0000256" key="2">
    <source>
        <dbReference type="ARBA" id="ARBA00022525"/>
    </source>
</evidence>
<keyword evidence="3 6" id="KW-0732">Signal</keyword>
<keyword evidence="5" id="KW-0472">Membrane</keyword>
<dbReference type="RefSeq" id="WP_147683117.1">
    <property type="nucleotide sequence ID" value="NZ_VDUX01000001.1"/>
</dbReference>
<keyword evidence="2" id="KW-0964">Secreted</keyword>
<keyword evidence="5" id="KW-1133">Transmembrane helix</keyword>
<feature type="domain" description="Gram-positive cocci surface proteins LPxTG" evidence="7">
    <location>
        <begin position="165"/>
        <end position="199"/>
    </location>
</feature>
<evidence type="ECO:0000256" key="4">
    <source>
        <dbReference type="ARBA" id="ARBA00023088"/>
    </source>
</evidence>
<dbReference type="InterPro" id="IPR019931">
    <property type="entry name" value="LPXTG_anchor"/>
</dbReference>
<protein>
    <submittedName>
        <fullName evidence="8">LPXTG cell wall anchor domain-containing protein</fullName>
    </submittedName>
</protein>
<evidence type="ECO:0000313" key="9">
    <source>
        <dbReference type="Proteomes" id="UP000321571"/>
    </source>
</evidence>
<evidence type="ECO:0000313" key="8">
    <source>
        <dbReference type="EMBL" id="TXL62948.1"/>
    </source>
</evidence>
<evidence type="ECO:0000259" key="7">
    <source>
        <dbReference type="Pfam" id="PF00746"/>
    </source>
</evidence>
<evidence type="ECO:0000256" key="6">
    <source>
        <dbReference type="SAM" id="SignalP"/>
    </source>
</evidence>
<feature type="signal peptide" evidence="6">
    <location>
        <begin position="1"/>
        <end position="23"/>
    </location>
</feature>
<keyword evidence="1" id="KW-0134">Cell wall</keyword>
<organism evidence="8 9">
    <name type="scientific">Aeromicrobium terrae</name>
    <dbReference type="NCBI Taxonomy" id="2498846"/>
    <lineage>
        <taxon>Bacteria</taxon>
        <taxon>Bacillati</taxon>
        <taxon>Actinomycetota</taxon>
        <taxon>Actinomycetes</taxon>
        <taxon>Propionibacteriales</taxon>
        <taxon>Nocardioidaceae</taxon>
        <taxon>Aeromicrobium</taxon>
    </lineage>
</organism>
<keyword evidence="9" id="KW-1185">Reference proteome</keyword>
<feature type="transmembrane region" description="Helical" evidence="5">
    <location>
        <begin position="177"/>
        <end position="195"/>
    </location>
</feature>
<accession>A0A5C8NP02</accession>
<evidence type="ECO:0000256" key="5">
    <source>
        <dbReference type="SAM" id="Phobius"/>
    </source>
</evidence>
<keyword evidence="5" id="KW-0812">Transmembrane</keyword>
<gene>
    <name evidence="8" type="ORF">FHP06_01535</name>
</gene>
<sequence>MRRIAILAAAVIASLTVASPAMADDELTVSNDGVTFARDLSAPLFDPAVKWVPGDVRTATVYVRNNDELRGLLDVDLLGNHVGDLLDSGDIHVTASAGTGTSGVASDGSERRILSNAKVDGGDVVPVAVTVSFDFSSPNETQLRSTDIRLRFTLTQNEFPRADDGNGELPDTGAPTLWILALGSILLGTGVAIVSRRRHTHLGDSHV</sequence>
<dbReference type="NCBIfam" id="TIGR01167">
    <property type="entry name" value="LPXTG_anchor"/>
    <property type="match status" value="1"/>
</dbReference>
<evidence type="ECO:0000256" key="3">
    <source>
        <dbReference type="ARBA" id="ARBA00022729"/>
    </source>
</evidence>
<comment type="caution">
    <text evidence="8">The sequence shown here is derived from an EMBL/GenBank/DDBJ whole genome shotgun (WGS) entry which is preliminary data.</text>
</comment>
<dbReference type="Proteomes" id="UP000321571">
    <property type="component" value="Unassembled WGS sequence"/>
</dbReference>
<feature type="chain" id="PRO_5022670684" evidence="6">
    <location>
        <begin position="24"/>
        <end position="207"/>
    </location>
</feature>
<evidence type="ECO:0000256" key="1">
    <source>
        <dbReference type="ARBA" id="ARBA00022512"/>
    </source>
</evidence>
<reference evidence="8 9" key="1">
    <citation type="submission" date="2019-06" db="EMBL/GenBank/DDBJ databases">
        <title>Aeromicrobium sp. nov., isolated from a maize field.</title>
        <authorList>
            <person name="Lin S.-Y."/>
            <person name="Tsai C.-F."/>
            <person name="Young C.-C."/>
        </authorList>
    </citation>
    <scope>NUCLEOTIDE SEQUENCE [LARGE SCALE GENOMIC DNA]</scope>
    <source>
        <strain evidence="8 9">CC-CFT486</strain>
    </source>
</reference>